<feature type="non-terminal residue" evidence="2">
    <location>
        <position position="256"/>
    </location>
</feature>
<evidence type="ECO:0000256" key="1">
    <source>
        <dbReference type="SAM" id="MobiDB-lite"/>
    </source>
</evidence>
<feature type="non-terminal residue" evidence="2">
    <location>
        <position position="1"/>
    </location>
</feature>
<feature type="compositionally biased region" description="Basic and acidic residues" evidence="1">
    <location>
        <begin position="48"/>
        <end position="61"/>
    </location>
</feature>
<organism evidence="2 3">
    <name type="scientific">Meganyctiphanes norvegica</name>
    <name type="common">Northern krill</name>
    <name type="synonym">Thysanopoda norvegica</name>
    <dbReference type="NCBI Taxonomy" id="48144"/>
    <lineage>
        <taxon>Eukaryota</taxon>
        <taxon>Metazoa</taxon>
        <taxon>Ecdysozoa</taxon>
        <taxon>Arthropoda</taxon>
        <taxon>Crustacea</taxon>
        <taxon>Multicrustacea</taxon>
        <taxon>Malacostraca</taxon>
        <taxon>Eumalacostraca</taxon>
        <taxon>Eucarida</taxon>
        <taxon>Euphausiacea</taxon>
        <taxon>Euphausiidae</taxon>
        <taxon>Meganyctiphanes</taxon>
    </lineage>
</organism>
<dbReference type="Proteomes" id="UP001497623">
    <property type="component" value="Unassembled WGS sequence"/>
</dbReference>
<evidence type="ECO:0000313" key="3">
    <source>
        <dbReference type="Proteomes" id="UP001497623"/>
    </source>
</evidence>
<gene>
    <name evidence="2" type="ORF">MNOR_LOCUS28428</name>
</gene>
<proteinExistence type="predicted"/>
<accession>A0AAV2RUF0</accession>
<name>A0AAV2RUF0_MEGNR</name>
<protein>
    <submittedName>
        <fullName evidence="2">Uncharacterized protein</fullName>
    </submittedName>
</protein>
<sequence length="256" mass="30122">SDDKHDSTKENYCYTPYDKRRAELDKELGKIGRSGRDVSPISFQGKGYESKSKNKKEKPASLEQKIKERLYPLKLIERLQKNSVEKDNIKEMLSEWKFYAYQYDDNDGINAVVSDTEHLVHEGDNNQCSCGKTNLKHLFFMKNEKHEENPILIVGSECITWFQDHNSSFLYEIFLGVFTKKHQYTFCGKVESEDMVEHEAKMKYEFRTSAHELCLLRSHQNSMLKTFRSIPFAVRRKYAYVSARPLNDEQLMLMKN</sequence>
<dbReference type="AlphaFoldDB" id="A0AAV2RUF0"/>
<reference evidence="2 3" key="1">
    <citation type="submission" date="2024-05" db="EMBL/GenBank/DDBJ databases">
        <authorList>
            <person name="Wallberg A."/>
        </authorList>
    </citation>
    <scope>NUCLEOTIDE SEQUENCE [LARGE SCALE GENOMIC DNA]</scope>
</reference>
<feature type="compositionally biased region" description="Basic and acidic residues" evidence="1">
    <location>
        <begin position="26"/>
        <end position="36"/>
    </location>
</feature>
<comment type="caution">
    <text evidence="2">The sequence shown here is derived from an EMBL/GenBank/DDBJ whole genome shotgun (WGS) entry which is preliminary data.</text>
</comment>
<keyword evidence="3" id="KW-1185">Reference proteome</keyword>
<feature type="region of interest" description="Disordered" evidence="1">
    <location>
        <begin position="26"/>
        <end position="61"/>
    </location>
</feature>
<evidence type="ECO:0000313" key="2">
    <source>
        <dbReference type="EMBL" id="CAL4139275.1"/>
    </source>
</evidence>
<dbReference type="EMBL" id="CAXKWB010031344">
    <property type="protein sequence ID" value="CAL4139275.1"/>
    <property type="molecule type" value="Genomic_DNA"/>
</dbReference>